<evidence type="ECO:0000313" key="8">
    <source>
        <dbReference type="Proteomes" id="UP001430755"/>
    </source>
</evidence>
<dbReference type="InterPro" id="IPR009057">
    <property type="entry name" value="Homeodomain-like_sf"/>
</dbReference>
<feature type="DNA-binding region" description="H-T-H motif" evidence="4">
    <location>
        <begin position="56"/>
        <end position="75"/>
    </location>
</feature>
<comment type="caution">
    <text evidence="7">The sequence shown here is derived from an EMBL/GenBank/DDBJ whole genome shotgun (WGS) entry which is preliminary data.</text>
</comment>
<dbReference type="PANTHER" id="PTHR30055">
    <property type="entry name" value="HTH-TYPE TRANSCRIPTIONAL REGULATOR RUTR"/>
    <property type="match status" value="1"/>
</dbReference>
<sequence>MRPLSHYPQRTPREAAAAERPARRTLAESRRLTGTPGVILAAARKLFERDGVRATTVGAVAREANVTRELVYYHFGSKDGLVEALIDDYVEDLVESVIVWNESRVFGDTAGSLRACVRTFRYALYDAEGQPRPMIGVLEELGIRDAFDVRATKETAACLNDHIAKEYAAWHDLEIELVYEMFCLVVFGLVGLVKVNPRISDDDLMKVVEQTLRLDMAPLSPRPPDDGGGDRAREPRGSARPR</sequence>
<keyword evidence="1" id="KW-0805">Transcription regulation</keyword>
<dbReference type="EMBL" id="JAJMLW010000002">
    <property type="protein sequence ID" value="MCI2242156.1"/>
    <property type="molecule type" value="Genomic_DNA"/>
</dbReference>
<feature type="region of interest" description="Disordered" evidence="5">
    <location>
        <begin position="215"/>
        <end position="242"/>
    </location>
</feature>
<dbReference type="RefSeq" id="WP_242165090.1">
    <property type="nucleotide sequence ID" value="NZ_JAJMLW010000002.1"/>
</dbReference>
<feature type="region of interest" description="Disordered" evidence="5">
    <location>
        <begin position="1"/>
        <end position="25"/>
    </location>
</feature>
<evidence type="ECO:0000259" key="6">
    <source>
        <dbReference type="PROSITE" id="PS50977"/>
    </source>
</evidence>
<keyword evidence="3" id="KW-0804">Transcription</keyword>
<dbReference type="PANTHER" id="PTHR30055:SF234">
    <property type="entry name" value="HTH-TYPE TRANSCRIPTIONAL REGULATOR BETI"/>
    <property type="match status" value="1"/>
</dbReference>
<dbReference type="Pfam" id="PF00440">
    <property type="entry name" value="TetR_N"/>
    <property type="match status" value="1"/>
</dbReference>
<dbReference type="InterPro" id="IPR050109">
    <property type="entry name" value="HTH-type_TetR-like_transc_reg"/>
</dbReference>
<feature type="compositionally biased region" description="Basic and acidic residues" evidence="5">
    <location>
        <begin position="11"/>
        <end position="25"/>
    </location>
</feature>
<dbReference type="InterPro" id="IPR001647">
    <property type="entry name" value="HTH_TetR"/>
</dbReference>
<keyword evidence="2 4" id="KW-0238">DNA-binding</keyword>
<dbReference type="Gene3D" id="1.10.357.10">
    <property type="entry name" value="Tetracycline Repressor, domain 2"/>
    <property type="match status" value="1"/>
</dbReference>
<evidence type="ECO:0000313" key="7">
    <source>
        <dbReference type="EMBL" id="MCI2242156.1"/>
    </source>
</evidence>
<gene>
    <name evidence="7" type="ORF">LPT13_07305</name>
</gene>
<protein>
    <submittedName>
        <fullName evidence="7">TetR/AcrR family transcriptional regulator helix-turn-helix transcriptional regulator</fullName>
    </submittedName>
</protein>
<evidence type="ECO:0000256" key="4">
    <source>
        <dbReference type="PROSITE-ProRule" id="PRU00335"/>
    </source>
</evidence>
<name>A0ABS9WH17_9ACTN</name>
<dbReference type="PRINTS" id="PR00455">
    <property type="entry name" value="HTHTETR"/>
</dbReference>
<dbReference type="SUPFAM" id="SSF46689">
    <property type="entry name" value="Homeodomain-like"/>
    <property type="match status" value="1"/>
</dbReference>
<evidence type="ECO:0000256" key="1">
    <source>
        <dbReference type="ARBA" id="ARBA00023015"/>
    </source>
</evidence>
<evidence type="ECO:0000256" key="5">
    <source>
        <dbReference type="SAM" id="MobiDB-lite"/>
    </source>
</evidence>
<dbReference type="PROSITE" id="PS50977">
    <property type="entry name" value="HTH_TETR_2"/>
    <property type="match status" value="1"/>
</dbReference>
<organism evidence="7 8">
    <name type="scientific">Adlercreutzia faecimuris</name>
    <dbReference type="NCBI Taxonomy" id="2897341"/>
    <lineage>
        <taxon>Bacteria</taxon>
        <taxon>Bacillati</taxon>
        <taxon>Actinomycetota</taxon>
        <taxon>Coriobacteriia</taxon>
        <taxon>Eggerthellales</taxon>
        <taxon>Eggerthellaceae</taxon>
        <taxon>Adlercreutzia</taxon>
    </lineage>
</organism>
<evidence type="ECO:0000256" key="3">
    <source>
        <dbReference type="ARBA" id="ARBA00023163"/>
    </source>
</evidence>
<feature type="domain" description="HTH tetR-type" evidence="6">
    <location>
        <begin position="33"/>
        <end position="93"/>
    </location>
</feature>
<proteinExistence type="predicted"/>
<evidence type="ECO:0000256" key="2">
    <source>
        <dbReference type="ARBA" id="ARBA00023125"/>
    </source>
</evidence>
<reference evidence="7" key="1">
    <citation type="submission" date="2021-11" db="EMBL/GenBank/DDBJ databases">
        <title>A Novel Adlercreutzia Species, isolated from a Allomyrina dichotoma larva feces.</title>
        <authorList>
            <person name="Suh M.K."/>
        </authorList>
    </citation>
    <scope>NUCLEOTIDE SEQUENCE</scope>
    <source>
        <strain evidence="7">JBNU-10</strain>
    </source>
</reference>
<keyword evidence="8" id="KW-1185">Reference proteome</keyword>
<feature type="compositionally biased region" description="Basic and acidic residues" evidence="5">
    <location>
        <begin position="223"/>
        <end position="242"/>
    </location>
</feature>
<accession>A0ABS9WH17</accession>
<dbReference type="Proteomes" id="UP001430755">
    <property type="component" value="Unassembled WGS sequence"/>
</dbReference>